<feature type="domain" description="Transposase Tc1-like" evidence="1">
    <location>
        <begin position="80"/>
        <end position="147"/>
    </location>
</feature>
<evidence type="ECO:0000259" key="1">
    <source>
        <dbReference type="Pfam" id="PF01498"/>
    </source>
</evidence>
<dbReference type="AlphaFoldDB" id="A0ABD1IW28"/>
<evidence type="ECO:0000313" key="4">
    <source>
        <dbReference type="Proteomes" id="UP001591681"/>
    </source>
</evidence>
<evidence type="ECO:0000259" key="2">
    <source>
        <dbReference type="Pfam" id="PF13358"/>
    </source>
</evidence>
<evidence type="ECO:0008006" key="5">
    <source>
        <dbReference type="Google" id="ProtNLM"/>
    </source>
</evidence>
<protein>
    <recommendedName>
        <fullName evidence="5">Transposase</fullName>
    </recommendedName>
</protein>
<dbReference type="Pfam" id="PF01498">
    <property type="entry name" value="HTH_Tnp_Tc3_2"/>
    <property type="match status" value="1"/>
</dbReference>
<dbReference type="InterPro" id="IPR052338">
    <property type="entry name" value="Transposase_5"/>
</dbReference>
<accession>A0ABD1IW28</accession>
<feature type="domain" description="Tc1-like transposase DDE" evidence="2">
    <location>
        <begin position="158"/>
        <end position="308"/>
    </location>
</feature>
<organism evidence="3 4">
    <name type="scientific">Coilia grayii</name>
    <name type="common">Gray's grenadier anchovy</name>
    <dbReference type="NCBI Taxonomy" id="363190"/>
    <lineage>
        <taxon>Eukaryota</taxon>
        <taxon>Metazoa</taxon>
        <taxon>Chordata</taxon>
        <taxon>Craniata</taxon>
        <taxon>Vertebrata</taxon>
        <taxon>Euteleostomi</taxon>
        <taxon>Actinopterygii</taxon>
        <taxon>Neopterygii</taxon>
        <taxon>Teleostei</taxon>
        <taxon>Clupei</taxon>
        <taxon>Clupeiformes</taxon>
        <taxon>Clupeoidei</taxon>
        <taxon>Engraulidae</taxon>
        <taxon>Coilinae</taxon>
        <taxon>Coilia</taxon>
    </lineage>
</organism>
<dbReference type="Proteomes" id="UP001591681">
    <property type="component" value="Unassembled WGS sequence"/>
</dbReference>
<dbReference type="InterPro" id="IPR009057">
    <property type="entry name" value="Homeodomain-like_sf"/>
</dbReference>
<name>A0ABD1IW28_9TELE</name>
<dbReference type="InterPro" id="IPR036397">
    <property type="entry name" value="RNaseH_sf"/>
</dbReference>
<reference evidence="3 4" key="1">
    <citation type="submission" date="2024-09" db="EMBL/GenBank/DDBJ databases">
        <title>A chromosome-level genome assembly of Gray's grenadier anchovy, Coilia grayii.</title>
        <authorList>
            <person name="Fu Z."/>
        </authorList>
    </citation>
    <scope>NUCLEOTIDE SEQUENCE [LARGE SCALE GENOMIC DNA]</scope>
    <source>
        <strain evidence="3">G4</strain>
        <tissue evidence="3">Muscle</tissue>
    </source>
</reference>
<proteinExistence type="predicted"/>
<dbReference type="Gene3D" id="3.30.420.10">
    <property type="entry name" value="Ribonuclease H-like superfamily/Ribonuclease H"/>
    <property type="match status" value="1"/>
</dbReference>
<evidence type="ECO:0000313" key="3">
    <source>
        <dbReference type="EMBL" id="KAL2079017.1"/>
    </source>
</evidence>
<keyword evidence="4" id="KW-1185">Reference proteome</keyword>
<dbReference type="EMBL" id="JBHFQA010000022">
    <property type="protein sequence ID" value="KAL2079017.1"/>
    <property type="molecule type" value="Genomic_DNA"/>
</dbReference>
<dbReference type="PANTHER" id="PTHR23022:SF134">
    <property type="entry name" value="TRANSPOSABLE ELEMENT TC1 TRANSPOSASE"/>
    <property type="match status" value="1"/>
</dbReference>
<sequence length="348" mass="40680">MKPAHVAHAFLSENLRKMGRSRHCSEEKRTLIKMLINEGKAYKEVRKMIGCSAKMISNALKWKAKPERRGRKRKTTIRMDRRIARMVKTQPMISSRMIKDSLKLPVSTVTIRRRLCEANLSARSPRKVPLLRKRHVLKRIQFAKEHIGWPKEKWRNILWTDESKIVLFGSKGRRQFVRRPPNTEFKPQYTLKTVKHGGASIMIWGCFSYYGVGPIYRIPGIMDQFGYIKILEEVMLPYAEEEMPLKWVFQQDNDPKHTSKRAASWFQTNKIKVMEWPAQSPDLNPIEHLWGDIKNAVSEAKPRNAEELWNAVKSSWAGIPVHRCQKLVDSMQHRCEAVLKNSGYTTKY</sequence>
<dbReference type="InterPro" id="IPR038717">
    <property type="entry name" value="Tc1-like_DDE_dom"/>
</dbReference>
<dbReference type="SUPFAM" id="SSF46689">
    <property type="entry name" value="Homeodomain-like"/>
    <property type="match status" value="1"/>
</dbReference>
<dbReference type="PANTHER" id="PTHR23022">
    <property type="entry name" value="TRANSPOSABLE ELEMENT-RELATED"/>
    <property type="match status" value="1"/>
</dbReference>
<dbReference type="InterPro" id="IPR002492">
    <property type="entry name" value="Transposase_Tc1-like"/>
</dbReference>
<dbReference type="Pfam" id="PF13358">
    <property type="entry name" value="DDE_3"/>
    <property type="match status" value="1"/>
</dbReference>
<comment type="caution">
    <text evidence="3">The sequence shown here is derived from an EMBL/GenBank/DDBJ whole genome shotgun (WGS) entry which is preliminary data.</text>
</comment>
<gene>
    <name evidence="3" type="ORF">ACEWY4_024761</name>
</gene>